<evidence type="ECO:0000313" key="5">
    <source>
        <dbReference type="EMBL" id="QHT68836.1"/>
    </source>
</evidence>
<evidence type="ECO:0000313" key="6">
    <source>
        <dbReference type="Proteomes" id="UP000480178"/>
    </source>
</evidence>
<dbReference type="InterPro" id="IPR011004">
    <property type="entry name" value="Trimer_LpxA-like_sf"/>
</dbReference>
<dbReference type="CDD" id="cd04647">
    <property type="entry name" value="LbH_MAT_like"/>
    <property type="match status" value="1"/>
</dbReference>
<evidence type="ECO:0000256" key="3">
    <source>
        <dbReference type="ARBA" id="ARBA00023315"/>
    </source>
</evidence>
<accession>A0A6C0GLC3</accession>
<organism evidence="5 6">
    <name type="scientific">Rhodocytophaga rosea</name>
    <dbReference type="NCBI Taxonomy" id="2704465"/>
    <lineage>
        <taxon>Bacteria</taxon>
        <taxon>Pseudomonadati</taxon>
        <taxon>Bacteroidota</taxon>
        <taxon>Cytophagia</taxon>
        <taxon>Cytophagales</taxon>
        <taxon>Rhodocytophagaceae</taxon>
        <taxon>Rhodocytophaga</taxon>
    </lineage>
</organism>
<dbReference type="Pfam" id="PF00132">
    <property type="entry name" value="Hexapep"/>
    <property type="match status" value="1"/>
</dbReference>
<dbReference type="EMBL" id="CP048222">
    <property type="protein sequence ID" value="QHT68836.1"/>
    <property type="molecule type" value="Genomic_DNA"/>
</dbReference>
<dbReference type="PROSITE" id="PS00101">
    <property type="entry name" value="HEXAPEP_TRANSFERASES"/>
    <property type="match status" value="1"/>
</dbReference>
<dbReference type="AlphaFoldDB" id="A0A6C0GLC3"/>
<keyword evidence="4" id="KW-0175">Coiled coil</keyword>
<keyword evidence="1 5" id="KW-0808">Transferase</keyword>
<keyword evidence="3 5" id="KW-0012">Acyltransferase</keyword>
<dbReference type="PANTHER" id="PTHR23416">
    <property type="entry name" value="SIALIC ACID SYNTHASE-RELATED"/>
    <property type="match status" value="1"/>
</dbReference>
<dbReference type="InterPro" id="IPR001451">
    <property type="entry name" value="Hexapep"/>
</dbReference>
<dbReference type="InterPro" id="IPR051159">
    <property type="entry name" value="Hexapeptide_acetyltransf"/>
</dbReference>
<dbReference type="GO" id="GO:0016746">
    <property type="term" value="F:acyltransferase activity"/>
    <property type="evidence" value="ECO:0007669"/>
    <property type="project" value="UniProtKB-KW"/>
</dbReference>
<evidence type="ECO:0000256" key="4">
    <source>
        <dbReference type="SAM" id="Coils"/>
    </source>
</evidence>
<gene>
    <name evidence="5" type="ORF">GXP67_20375</name>
</gene>
<dbReference type="InterPro" id="IPR018357">
    <property type="entry name" value="Hexapep_transf_CS"/>
</dbReference>
<reference evidence="5 6" key="1">
    <citation type="submission" date="2020-01" db="EMBL/GenBank/DDBJ databases">
        <authorList>
            <person name="Kim M.K."/>
        </authorList>
    </citation>
    <scope>NUCLEOTIDE SEQUENCE [LARGE SCALE GENOMIC DNA]</scope>
    <source>
        <strain evidence="5 6">172606-1</strain>
    </source>
</reference>
<evidence type="ECO:0000256" key="2">
    <source>
        <dbReference type="ARBA" id="ARBA00022737"/>
    </source>
</evidence>
<dbReference type="Proteomes" id="UP000480178">
    <property type="component" value="Chromosome"/>
</dbReference>
<dbReference type="Gene3D" id="2.160.10.10">
    <property type="entry name" value="Hexapeptide repeat proteins"/>
    <property type="match status" value="1"/>
</dbReference>
<sequence length="186" mass="20959">MKYFFQDTNQDAASIREEILKYRSTFLMNDKERAIFLELPEGCRIRENAKIFAPSKFKCGTNVWIGEGAILDAQGGLEIGNFCQIGLYVMIWSHSSHKQALAGETTISRDKITYTPTKIGNNCFIAGHSVISAGVTIGNNVIIAPMSFVDRDLPDNSVFSNNRKMREMERKIDSLEKELMLIKAKL</sequence>
<keyword evidence="6" id="KW-1185">Reference proteome</keyword>
<dbReference type="RefSeq" id="WP_162444839.1">
    <property type="nucleotide sequence ID" value="NZ_CP048222.1"/>
</dbReference>
<proteinExistence type="predicted"/>
<name>A0A6C0GLC3_9BACT</name>
<keyword evidence="2" id="KW-0677">Repeat</keyword>
<dbReference type="KEGG" id="rhoz:GXP67_20375"/>
<evidence type="ECO:0000256" key="1">
    <source>
        <dbReference type="ARBA" id="ARBA00022679"/>
    </source>
</evidence>
<dbReference type="SUPFAM" id="SSF51161">
    <property type="entry name" value="Trimeric LpxA-like enzymes"/>
    <property type="match status" value="1"/>
</dbReference>
<protein>
    <submittedName>
        <fullName evidence="5">Acyltransferase</fullName>
    </submittedName>
</protein>
<feature type="coiled-coil region" evidence="4">
    <location>
        <begin position="158"/>
        <end position="185"/>
    </location>
</feature>